<protein>
    <submittedName>
        <fullName evidence="2">Uncharacterized protein</fullName>
    </submittedName>
</protein>
<gene>
    <name evidence="2" type="ORF">HFA01_19110</name>
</gene>
<accession>A0A511WR76</accession>
<organism evidence="2 3">
    <name type="scientific">Halobacillus faecis</name>
    <dbReference type="NCBI Taxonomy" id="360184"/>
    <lineage>
        <taxon>Bacteria</taxon>
        <taxon>Bacillati</taxon>
        <taxon>Bacillota</taxon>
        <taxon>Bacilli</taxon>
        <taxon>Bacillales</taxon>
        <taxon>Bacillaceae</taxon>
        <taxon>Halobacillus</taxon>
    </lineage>
</organism>
<reference evidence="2 3" key="1">
    <citation type="submission" date="2019-07" db="EMBL/GenBank/DDBJ databases">
        <title>Whole genome shotgun sequence of Halobacillus faecis NBRC 103569.</title>
        <authorList>
            <person name="Hosoyama A."/>
            <person name="Uohara A."/>
            <person name="Ohji S."/>
            <person name="Ichikawa N."/>
        </authorList>
    </citation>
    <scope>NUCLEOTIDE SEQUENCE [LARGE SCALE GENOMIC DNA]</scope>
    <source>
        <strain evidence="2 3">NBRC 103569</strain>
    </source>
</reference>
<evidence type="ECO:0000313" key="2">
    <source>
        <dbReference type="EMBL" id="GEN53649.1"/>
    </source>
</evidence>
<keyword evidence="1" id="KW-0472">Membrane</keyword>
<evidence type="ECO:0000313" key="3">
    <source>
        <dbReference type="Proteomes" id="UP000321886"/>
    </source>
</evidence>
<feature type="transmembrane region" description="Helical" evidence="1">
    <location>
        <begin position="104"/>
        <end position="132"/>
    </location>
</feature>
<feature type="transmembrane region" description="Helical" evidence="1">
    <location>
        <begin position="152"/>
        <end position="173"/>
    </location>
</feature>
<dbReference type="RefSeq" id="WP_146815539.1">
    <property type="nucleotide sequence ID" value="NZ_BJYD01000017.1"/>
</dbReference>
<dbReference type="OrthoDB" id="1795989at2"/>
<dbReference type="EMBL" id="BJYD01000017">
    <property type="protein sequence ID" value="GEN53649.1"/>
    <property type="molecule type" value="Genomic_DNA"/>
</dbReference>
<dbReference type="AlphaFoldDB" id="A0A511WR76"/>
<feature type="transmembrane region" description="Helical" evidence="1">
    <location>
        <begin position="180"/>
        <end position="200"/>
    </location>
</feature>
<keyword evidence="1" id="KW-1133">Transmembrane helix</keyword>
<proteinExistence type="predicted"/>
<feature type="transmembrane region" description="Helical" evidence="1">
    <location>
        <begin position="220"/>
        <end position="241"/>
    </location>
</feature>
<evidence type="ECO:0000256" key="1">
    <source>
        <dbReference type="SAM" id="Phobius"/>
    </source>
</evidence>
<dbReference type="Proteomes" id="UP000321886">
    <property type="component" value="Unassembled WGS sequence"/>
</dbReference>
<keyword evidence="1" id="KW-0812">Transmembrane</keyword>
<name>A0A511WR76_9BACI</name>
<feature type="transmembrane region" description="Helical" evidence="1">
    <location>
        <begin position="60"/>
        <end position="83"/>
    </location>
</feature>
<comment type="caution">
    <text evidence="2">The sequence shown here is derived from an EMBL/GenBank/DDBJ whole genome shotgun (WGS) entry which is preliminary data.</text>
</comment>
<sequence>MMSLIEVQTSEIVKKQIGYKWKSYTGVFTSLVVIQLLGLLFSLNGSGSMGSGRTGYDVNITYYTADIVVGFTIFWGFLTAFLLTTKAYREDDFAFVTNRKTSTLSTIAFLFVLCVIGALTALLSSFALKLFAYFILPGDEMLLTQGVGNGSAWFLGMLATILILFLFSSLGYLAGMIVQLNKMLVIILPVVVIGLMILLYRGGFPVQVYFFEFFFEESNAWLFTLKTLAATTIFYALAVLVSNRLEVKQ</sequence>
<feature type="transmembrane region" description="Helical" evidence="1">
    <location>
        <begin position="21"/>
        <end position="40"/>
    </location>
</feature>
<keyword evidence="3" id="KW-1185">Reference proteome</keyword>